<dbReference type="GO" id="GO:0045747">
    <property type="term" value="P:positive regulation of Notch signaling pathway"/>
    <property type="evidence" value="ECO:0007669"/>
    <property type="project" value="TreeGrafter"/>
</dbReference>
<dbReference type="GO" id="GO:0005615">
    <property type="term" value="C:extracellular space"/>
    <property type="evidence" value="ECO:0007669"/>
    <property type="project" value="TreeGrafter"/>
</dbReference>
<dbReference type="GO" id="GO:0005112">
    <property type="term" value="F:Notch binding"/>
    <property type="evidence" value="ECO:0007669"/>
    <property type="project" value="TreeGrafter"/>
</dbReference>
<feature type="compositionally biased region" description="Basic residues" evidence="1">
    <location>
        <begin position="299"/>
        <end position="322"/>
    </location>
</feature>
<evidence type="ECO:0000256" key="2">
    <source>
        <dbReference type="SAM" id="SignalP"/>
    </source>
</evidence>
<comment type="caution">
    <text evidence="3">The sequence shown here is derived from an EMBL/GenBank/DDBJ whole genome shotgun (WGS) entry which is preliminary data.</text>
</comment>
<keyword evidence="4" id="KW-1185">Reference proteome</keyword>
<name>A0A9P1IJI8_9PELO</name>
<protein>
    <submittedName>
        <fullName evidence="3">Uncharacterized protein</fullName>
    </submittedName>
</protein>
<dbReference type="PANTHER" id="PTHR35015">
    <property type="entry name" value="PROTEIN CBR-OSM-7-RELATED"/>
    <property type="match status" value="1"/>
</dbReference>
<reference evidence="3" key="1">
    <citation type="submission" date="2022-11" db="EMBL/GenBank/DDBJ databases">
        <authorList>
            <person name="Kikuchi T."/>
        </authorList>
    </citation>
    <scope>NUCLEOTIDE SEQUENCE</scope>
    <source>
        <strain evidence="3">PS1010</strain>
    </source>
</reference>
<gene>
    <name evidence="3" type="ORF">CAMP_LOCUS7024</name>
</gene>
<keyword evidence="2" id="KW-0732">Signal</keyword>
<sequence>MRLTCLLIISAIFLAEIRAEGVDADLRQKTDEQDADSSTEKETFSGSVDEYCNKFEKHYSYYCTGSESTDTTNNMSKDFCPSYKKVCATKKEVTQSLTSWPENPFEKRITTVGNSAEIVGSSRKSGGRSRKFREDRDSEEDESVYYEELRRRYPCKPDCDQRIFPHCTTKCKCDYIYPVVQRFCNPPPMPLFLNTCRLWYHGCPQYERYHYASQFIYSKANKGKVLPGAPDQSNPYNIPAPMPLGRHKNRAMALAPILRRQKRDAEAPEAEKLELIIPPPVPEAFLRRAEEKQLESPRKSRRVRKSRRSSSHRRRRLRRHRNNYYSTPTTPRPLTPRELWRALKKINGITSGPDAIGVKSSPATLKGQTEKGGLDGFLESLGENQQNPNTATWQGVAADPRTFTKELVENLKPEEKTTEMKTRIISPGLRTATVAQEPSEQKSTGKARTHQVPILPADSEFAQFAANSPNDFNALSDSRGLVHQVRSRSPFTKPGLWEPNPADPHSRDPPNKYWYHPESVGVDWLNGQLQWGGHWAVPAAGVGGTAGMSAVHFPTIGSFLNIPDDYD</sequence>
<feature type="signal peptide" evidence="2">
    <location>
        <begin position="1"/>
        <end position="19"/>
    </location>
</feature>
<accession>A0A9P1IJI8</accession>
<evidence type="ECO:0000313" key="3">
    <source>
        <dbReference type="EMBL" id="CAI5444387.1"/>
    </source>
</evidence>
<evidence type="ECO:0000313" key="4">
    <source>
        <dbReference type="Proteomes" id="UP001152747"/>
    </source>
</evidence>
<proteinExistence type="predicted"/>
<organism evidence="3 4">
    <name type="scientific">Caenorhabditis angaria</name>
    <dbReference type="NCBI Taxonomy" id="860376"/>
    <lineage>
        <taxon>Eukaryota</taxon>
        <taxon>Metazoa</taxon>
        <taxon>Ecdysozoa</taxon>
        <taxon>Nematoda</taxon>
        <taxon>Chromadorea</taxon>
        <taxon>Rhabditida</taxon>
        <taxon>Rhabditina</taxon>
        <taxon>Rhabditomorpha</taxon>
        <taxon>Rhabditoidea</taxon>
        <taxon>Rhabditidae</taxon>
        <taxon>Peloderinae</taxon>
        <taxon>Caenorhabditis</taxon>
    </lineage>
</organism>
<feature type="chain" id="PRO_5040422439" evidence="2">
    <location>
        <begin position="20"/>
        <end position="567"/>
    </location>
</feature>
<dbReference type="OrthoDB" id="5816579at2759"/>
<dbReference type="PANTHER" id="PTHR35015:SF4">
    <property type="entry name" value="PROTEIN CBR-OSM-7"/>
    <property type="match status" value="1"/>
</dbReference>
<evidence type="ECO:0000256" key="1">
    <source>
        <dbReference type="SAM" id="MobiDB-lite"/>
    </source>
</evidence>
<dbReference type="AlphaFoldDB" id="A0A9P1IJI8"/>
<feature type="region of interest" description="Disordered" evidence="1">
    <location>
        <begin position="289"/>
        <end position="333"/>
    </location>
</feature>
<feature type="region of interest" description="Disordered" evidence="1">
    <location>
        <begin position="487"/>
        <end position="510"/>
    </location>
</feature>
<feature type="compositionally biased region" description="Basic and acidic residues" evidence="1">
    <location>
        <begin position="289"/>
        <end position="298"/>
    </location>
</feature>
<dbReference type="EMBL" id="CANHGI010000003">
    <property type="protein sequence ID" value="CAI5444387.1"/>
    <property type="molecule type" value="Genomic_DNA"/>
</dbReference>
<dbReference type="InterPro" id="IPR053124">
    <property type="entry name" value="Notch_signaling_modulators"/>
</dbReference>
<dbReference type="Proteomes" id="UP001152747">
    <property type="component" value="Unassembled WGS sequence"/>
</dbReference>